<organism evidence="4">
    <name type="scientific">Tanacetum cinerariifolium</name>
    <name type="common">Dalmatian daisy</name>
    <name type="synonym">Chrysanthemum cinerariifolium</name>
    <dbReference type="NCBI Taxonomy" id="118510"/>
    <lineage>
        <taxon>Eukaryota</taxon>
        <taxon>Viridiplantae</taxon>
        <taxon>Streptophyta</taxon>
        <taxon>Embryophyta</taxon>
        <taxon>Tracheophyta</taxon>
        <taxon>Spermatophyta</taxon>
        <taxon>Magnoliopsida</taxon>
        <taxon>eudicotyledons</taxon>
        <taxon>Gunneridae</taxon>
        <taxon>Pentapetalae</taxon>
        <taxon>asterids</taxon>
        <taxon>campanulids</taxon>
        <taxon>Asterales</taxon>
        <taxon>Asteraceae</taxon>
        <taxon>Asteroideae</taxon>
        <taxon>Anthemideae</taxon>
        <taxon>Anthemidinae</taxon>
        <taxon>Tanacetum</taxon>
    </lineage>
</organism>
<proteinExistence type="predicted"/>
<dbReference type="GO" id="GO:0003676">
    <property type="term" value="F:nucleic acid binding"/>
    <property type="evidence" value="ECO:0007669"/>
    <property type="project" value="InterPro"/>
</dbReference>
<dbReference type="InterPro" id="IPR001878">
    <property type="entry name" value="Znf_CCHC"/>
</dbReference>
<keyword evidence="1" id="KW-0862">Zinc</keyword>
<dbReference type="Gene3D" id="4.10.60.10">
    <property type="entry name" value="Zinc finger, CCHC-type"/>
    <property type="match status" value="1"/>
</dbReference>
<dbReference type="AlphaFoldDB" id="A0A6L2LTX7"/>
<dbReference type="SUPFAM" id="SSF57756">
    <property type="entry name" value="Retrovirus zinc finger-like domains"/>
    <property type="match status" value="1"/>
</dbReference>
<feature type="compositionally biased region" description="Polar residues" evidence="2">
    <location>
        <begin position="1015"/>
        <end position="1026"/>
    </location>
</feature>
<dbReference type="InterPro" id="IPR025724">
    <property type="entry name" value="GAG-pre-integrase_dom"/>
</dbReference>
<dbReference type="CDD" id="cd00303">
    <property type="entry name" value="retropepsin_like"/>
    <property type="match status" value="1"/>
</dbReference>
<reference evidence="4" key="1">
    <citation type="journal article" date="2019" name="Sci. Rep.">
        <title>Draft genome of Tanacetum cinerariifolium, the natural source of mosquito coil.</title>
        <authorList>
            <person name="Yamashiro T."/>
            <person name="Shiraishi A."/>
            <person name="Satake H."/>
            <person name="Nakayama K."/>
        </authorList>
    </citation>
    <scope>NUCLEOTIDE SEQUENCE</scope>
</reference>
<dbReference type="Pfam" id="PF00098">
    <property type="entry name" value="zf-CCHC"/>
    <property type="match status" value="1"/>
</dbReference>
<feature type="domain" description="CCHC-type" evidence="3">
    <location>
        <begin position="486"/>
        <end position="501"/>
    </location>
</feature>
<accession>A0A6L2LTX7</accession>
<feature type="region of interest" description="Disordered" evidence="2">
    <location>
        <begin position="502"/>
        <end position="521"/>
    </location>
</feature>
<evidence type="ECO:0000313" key="4">
    <source>
        <dbReference type="EMBL" id="GEU64387.1"/>
    </source>
</evidence>
<dbReference type="InterPro" id="IPR036875">
    <property type="entry name" value="Znf_CCHC_sf"/>
</dbReference>
<keyword evidence="1" id="KW-0863">Zinc-finger</keyword>
<feature type="compositionally biased region" description="Basic and acidic residues" evidence="2">
    <location>
        <begin position="143"/>
        <end position="154"/>
    </location>
</feature>
<feature type="region of interest" description="Disordered" evidence="2">
    <location>
        <begin position="134"/>
        <end position="182"/>
    </location>
</feature>
<comment type="caution">
    <text evidence="4">The sequence shown here is derived from an EMBL/GenBank/DDBJ whole genome shotgun (WGS) entry which is preliminary data.</text>
</comment>
<keyword evidence="1" id="KW-0479">Metal-binding</keyword>
<dbReference type="PANTHER" id="PTHR42648">
    <property type="entry name" value="TRANSPOSASE, PUTATIVE-RELATED"/>
    <property type="match status" value="1"/>
</dbReference>
<dbReference type="Pfam" id="PF08284">
    <property type="entry name" value="RVP_2"/>
    <property type="match status" value="1"/>
</dbReference>
<dbReference type="Pfam" id="PF13976">
    <property type="entry name" value="gag_pre-integrs"/>
    <property type="match status" value="1"/>
</dbReference>
<gene>
    <name evidence="4" type="ORF">Tci_036365</name>
</gene>
<dbReference type="SMART" id="SM00343">
    <property type="entry name" value="ZnF_C2HC"/>
    <property type="match status" value="3"/>
</dbReference>
<dbReference type="InterPro" id="IPR039537">
    <property type="entry name" value="Retrotran_Ty1/copia-like"/>
</dbReference>
<evidence type="ECO:0000259" key="3">
    <source>
        <dbReference type="PROSITE" id="PS50158"/>
    </source>
</evidence>
<feature type="region of interest" description="Disordered" evidence="2">
    <location>
        <begin position="1015"/>
        <end position="1058"/>
    </location>
</feature>
<dbReference type="PROSITE" id="PS50158">
    <property type="entry name" value="ZF_CCHC"/>
    <property type="match status" value="1"/>
</dbReference>
<sequence>MPPKMMKRKAVKKLVKKRIAKAIEEYEKTRGNSHNAGGSGPANTGGTVNVQGCSHKTFMNGKPHPFNGTEGVVGLVNANRIPWNDFKSMMTKKKKVKRYIKGFPERIKGNITYLKPTNLHEEINMARELVEQAVQGKAARVSESNKRKREDHQRNTNNNNPNNHNRNNNNQHQQQKKRHETARAYVAASAENIGYVGNLPRCNCFNLHHNGPCPLKCQKCLRVGHEEKDCKARPPRAGVTPLQDQNPNVVTGTFLLNDHYACILFYTGAEKCFVSTEFTPFINISLATLDNSYEVELADGKVVSTNIVSRGCTLALYNHCFKIDILPTQLGSFDVIVGEKKPKDIRIIRAFPKVFPDDLSGLPPAENGNSFKPAAQITTNVDGTSTILIPGLVTTKEKVQKKNDVKARSMLLMILLNEHLMTFNLYKDAKTLFAAIQTRFGGNEATKKTQKTLLKQMYENFSAPSTKKITINGSDTVGYYKSKIECFNCHKLGHFARECRQPRNQDSKNRNQDSSRRTVNVEETASKAMVAIDGAGFDWSYMANDEVRTNMVLMAFLDSERSSNNMSLKAMDLRLVRVLVKITNEVKESPDAPLVKELVSDDKATQVNVVKASACWVWRLTKLNSVSITLKKHNYVDAQGKSKNLIEDILPLGGGAKGGKITCKGTLKTGKLDFNDVYFVKELQFNLFSVLQMCDKNNSVLFTNTGCFVLSPNFKLSNETQVLLKVPRKNNMYSVNMKNIVPKESLTYLIAKVTLDESNIWHKRLGHVNFKTINKLVKENLVRGLPTKRFENDKTCVACLKGKHYKASCKSKIQNFITQPLFMWHMDLFGPTSAEAVNTACYVQNRVLVIKPHNKTPYELFLDRKPALSFMRPFGCPVIILNTIDHLGKLDGKADEGFFVGYLETDTQETDKNQAEAVNTACYVQNRVLVVKPHNKTPYELFRGRTLALSFMRPFGCHVTILNTLDHLGKFDEKSDDGFFVRYSLNNTLTKSMKYVPVVAGKNSNNFVDDLLFDSSSKNTSNNEPRPSTDVGNKDDEGVSKESGIDVQERPKNNTDAV</sequence>
<name>A0A6L2LTX7_TANCI</name>
<protein>
    <submittedName>
        <fullName evidence="4">Putative ribonuclease H-like domain-containing protein</fullName>
    </submittedName>
</protein>
<evidence type="ECO:0000256" key="2">
    <source>
        <dbReference type="SAM" id="MobiDB-lite"/>
    </source>
</evidence>
<dbReference type="EMBL" id="BKCJ010005011">
    <property type="protein sequence ID" value="GEU64387.1"/>
    <property type="molecule type" value="Genomic_DNA"/>
</dbReference>
<feature type="compositionally biased region" description="Basic and acidic residues" evidence="2">
    <location>
        <begin position="502"/>
        <end position="520"/>
    </location>
</feature>
<dbReference type="PANTHER" id="PTHR42648:SF32">
    <property type="entry name" value="RIBONUCLEASE H-LIKE DOMAIN, GAG-PRE-INTEGRASE DOMAIN PROTEIN-RELATED"/>
    <property type="match status" value="1"/>
</dbReference>
<evidence type="ECO:0000256" key="1">
    <source>
        <dbReference type="PROSITE-ProRule" id="PRU00047"/>
    </source>
</evidence>
<feature type="compositionally biased region" description="Basic and acidic residues" evidence="2">
    <location>
        <begin position="1032"/>
        <end position="1058"/>
    </location>
</feature>
<dbReference type="GO" id="GO:0008270">
    <property type="term" value="F:zinc ion binding"/>
    <property type="evidence" value="ECO:0007669"/>
    <property type="project" value="UniProtKB-KW"/>
</dbReference>
<feature type="compositionally biased region" description="Low complexity" evidence="2">
    <location>
        <begin position="155"/>
        <end position="173"/>
    </location>
</feature>